<name>A0ABV6F509_9MICC</name>
<accession>A0ABV6F509</accession>
<gene>
    <name evidence="2" type="ORF">ACFFIO_08750</name>
</gene>
<sequence>MPPWSWTSAPEPDAMEYQSELRVYQPLAAFPDAVQAEYQRASRRTRTEAEQEAALRAQRRLLRDVTDPFPHGRDLVRVLRVPVADGEAPVSEYFCPDEMALRSELAAEQLADSMRPQIFTLLVPEAARQANIERLAERLEFGDAEALHQVHTRTAVWGVPAGWFALLHEDDEVTVIGNPDSPESVRRTVPLELALERARHAAVVLSLHAPDMDLLNDLTILVSWLESFHPDSRVELDYGGLARLVWPDDSPFDVRTAIEALEDGETEAAVIANHRMVRRWLPVRQLGRAS</sequence>
<reference evidence="2 3" key="1">
    <citation type="submission" date="2024-09" db="EMBL/GenBank/DDBJ databases">
        <authorList>
            <person name="Sun Q."/>
            <person name="Mori K."/>
        </authorList>
    </citation>
    <scope>NUCLEOTIDE SEQUENCE [LARGE SCALE GENOMIC DNA]</scope>
    <source>
        <strain evidence="2 3">CCM 7609</strain>
    </source>
</reference>
<evidence type="ECO:0000313" key="2">
    <source>
        <dbReference type="EMBL" id="MFC0248591.1"/>
    </source>
</evidence>
<dbReference type="Pfam" id="PF26312">
    <property type="entry name" value="DUF8083"/>
    <property type="match status" value="1"/>
</dbReference>
<organism evidence="2 3">
    <name type="scientific">Citricoccus parietis</name>
    <dbReference type="NCBI Taxonomy" id="592307"/>
    <lineage>
        <taxon>Bacteria</taxon>
        <taxon>Bacillati</taxon>
        <taxon>Actinomycetota</taxon>
        <taxon>Actinomycetes</taxon>
        <taxon>Micrococcales</taxon>
        <taxon>Micrococcaceae</taxon>
        <taxon>Citricoccus</taxon>
    </lineage>
</organism>
<dbReference type="InterPro" id="IPR058396">
    <property type="entry name" value="DUF8083"/>
</dbReference>
<evidence type="ECO:0000313" key="3">
    <source>
        <dbReference type="Proteomes" id="UP001589766"/>
    </source>
</evidence>
<proteinExistence type="predicted"/>
<dbReference type="Proteomes" id="UP001589766">
    <property type="component" value="Unassembled WGS sequence"/>
</dbReference>
<dbReference type="RefSeq" id="WP_378041201.1">
    <property type="nucleotide sequence ID" value="NZ_JBHLWH010000024.1"/>
</dbReference>
<evidence type="ECO:0000259" key="1">
    <source>
        <dbReference type="Pfam" id="PF26312"/>
    </source>
</evidence>
<keyword evidence="3" id="KW-1185">Reference proteome</keyword>
<feature type="domain" description="DUF8083" evidence="1">
    <location>
        <begin position="17"/>
        <end position="286"/>
    </location>
</feature>
<comment type="caution">
    <text evidence="2">The sequence shown here is derived from an EMBL/GenBank/DDBJ whole genome shotgun (WGS) entry which is preliminary data.</text>
</comment>
<dbReference type="EMBL" id="JBHLWH010000024">
    <property type="protein sequence ID" value="MFC0248591.1"/>
    <property type="molecule type" value="Genomic_DNA"/>
</dbReference>
<protein>
    <recommendedName>
        <fullName evidence="1">DUF8083 domain-containing protein</fullName>
    </recommendedName>
</protein>